<gene>
    <name evidence="1" type="ORF">SCF082_LOCUS33338</name>
</gene>
<evidence type="ECO:0000313" key="2">
    <source>
        <dbReference type="Proteomes" id="UP001642464"/>
    </source>
</evidence>
<organism evidence="1 2">
    <name type="scientific">Durusdinium trenchii</name>
    <dbReference type="NCBI Taxonomy" id="1381693"/>
    <lineage>
        <taxon>Eukaryota</taxon>
        <taxon>Sar</taxon>
        <taxon>Alveolata</taxon>
        <taxon>Dinophyceae</taxon>
        <taxon>Suessiales</taxon>
        <taxon>Symbiodiniaceae</taxon>
        <taxon>Durusdinium</taxon>
    </lineage>
</organism>
<comment type="caution">
    <text evidence="1">The sequence shown here is derived from an EMBL/GenBank/DDBJ whole genome shotgun (WGS) entry which is preliminary data.</text>
</comment>
<dbReference type="Proteomes" id="UP001642464">
    <property type="component" value="Unassembled WGS sequence"/>
</dbReference>
<name>A0ABP0NR43_9DINO</name>
<evidence type="ECO:0000313" key="1">
    <source>
        <dbReference type="EMBL" id="CAK9064910.1"/>
    </source>
</evidence>
<reference evidence="1 2" key="1">
    <citation type="submission" date="2024-02" db="EMBL/GenBank/DDBJ databases">
        <authorList>
            <person name="Chen Y."/>
            <person name="Shah S."/>
            <person name="Dougan E. K."/>
            <person name="Thang M."/>
            <person name="Chan C."/>
        </authorList>
    </citation>
    <scope>NUCLEOTIDE SEQUENCE [LARGE SCALE GENOMIC DNA]</scope>
</reference>
<keyword evidence="2" id="KW-1185">Reference proteome</keyword>
<dbReference type="EMBL" id="CAXAMM010029557">
    <property type="protein sequence ID" value="CAK9064910.1"/>
    <property type="molecule type" value="Genomic_DNA"/>
</dbReference>
<sequence length="112" mass="12304">MLVLRPMVFELRWSGASPCPTLEARPVPQVGDGPRAPPSLSSAVALSSGHASSLALCGRWSFFWENVWAQAPGPRALWPFRVALVFFFERGEPLPEPRLGGRHVLGTCVRRP</sequence>
<accession>A0ABP0NR43</accession>
<proteinExistence type="predicted"/>
<protein>
    <submittedName>
        <fullName evidence="1">Uncharacterized protein</fullName>
    </submittedName>
</protein>